<dbReference type="PANTHER" id="PTHR12358">
    <property type="entry name" value="SPHINGOSINE KINASE"/>
    <property type="match status" value="1"/>
</dbReference>
<keyword evidence="6 12" id="KW-0418">Kinase</keyword>
<dbReference type="PROSITE" id="PS50146">
    <property type="entry name" value="DAGK"/>
    <property type="match status" value="1"/>
</dbReference>
<keyword evidence="13" id="KW-1185">Reference proteome</keyword>
<dbReference type="AlphaFoldDB" id="A0A1H0P819"/>
<dbReference type="SMART" id="SM00046">
    <property type="entry name" value="DAGKc"/>
    <property type="match status" value="1"/>
</dbReference>
<evidence type="ECO:0000256" key="3">
    <source>
        <dbReference type="ARBA" id="ARBA00022516"/>
    </source>
</evidence>
<dbReference type="InterPro" id="IPR050187">
    <property type="entry name" value="Lipid_Phosphate_FormReg"/>
</dbReference>
<evidence type="ECO:0000256" key="8">
    <source>
        <dbReference type="ARBA" id="ARBA00023098"/>
    </source>
</evidence>
<dbReference type="Gene3D" id="2.60.200.40">
    <property type="match status" value="1"/>
</dbReference>
<keyword evidence="7" id="KW-0067">ATP-binding</keyword>
<dbReference type="RefSeq" id="WP_090849267.1">
    <property type="nucleotide sequence ID" value="NZ_FNJU01000001.1"/>
</dbReference>
<evidence type="ECO:0000313" key="13">
    <source>
        <dbReference type="Proteomes" id="UP000199159"/>
    </source>
</evidence>
<evidence type="ECO:0000313" key="12">
    <source>
        <dbReference type="EMBL" id="SDP01101.1"/>
    </source>
</evidence>
<dbReference type="InterPro" id="IPR005218">
    <property type="entry name" value="Diacylglycerol/lipid_kinase"/>
</dbReference>
<evidence type="ECO:0000256" key="5">
    <source>
        <dbReference type="ARBA" id="ARBA00022741"/>
    </source>
</evidence>
<evidence type="ECO:0000256" key="1">
    <source>
        <dbReference type="ARBA" id="ARBA00001946"/>
    </source>
</evidence>
<keyword evidence="9" id="KW-0594">Phospholipid biosynthesis</keyword>
<evidence type="ECO:0000256" key="2">
    <source>
        <dbReference type="ARBA" id="ARBA00005983"/>
    </source>
</evidence>
<dbReference type="EMBL" id="FNJU01000001">
    <property type="protein sequence ID" value="SDP01101.1"/>
    <property type="molecule type" value="Genomic_DNA"/>
</dbReference>
<dbReference type="InterPro" id="IPR045540">
    <property type="entry name" value="YegS/DAGK_C"/>
</dbReference>
<evidence type="ECO:0000256" key="4">
    <source>
        <dbReference type="ARBA" id="ARBA00022679"/>
    </source>
</evidence>
<dbReference type="STRING" id="930152.SAMN05216565_101198"/>
<evidence type="ECO:0000256" key="10">
    <source>
        <dbReference type="ARBA" id="ARBA00023264"/>
    </source>
</evidence>
<keyword evidence="5" id="KW-0547">Nucleotide-binding</keyword>
<dbReference type="InterPro" id="IPR001206">
    <property type="entry name" value="Diacylglycerol_kinase_cat_dom"/>
</dbReference>
<feature type="domain" description="DAGKc" evidence="11">
    <location>
        <begin position="1"/>
        <end position="134"/>
    </location>
</feature>
<sequence length="312" mass="34838">MKKYFFIVNTVAANGASLKVWDKVKKELDLQQVNYRSFFTNSEKHAVELGKQIAAIHEEQIEAIVAVGCDGTISEVINGVCGSSVTIGYIPAGSANDFCRGFHIPTSPKVALRNILMKRKSITKIDVGRFKLGERSKPLYFVNSLGVGFDAEVSKKVNQSKMKRYFNKLKLGPFVYLGAILNQLFNYKPCSMDVEIDGSIHHYKNVWFVTVSNQRFYGGGMRISPQASPFDGLLNVTVVHHFSPFKLLLLLGTVYMGKHTLFKGVDSFKGKEIRILPETKLPLHADGEFIGSSPVSISIEPKKVRLICRSKR</sequence>
<accession>A0A1H0P819</accession>
<protein>
    <submittedName>
        <fullName evidence="12">Lipid kinase, YegS/Rv2252/BmrU family</fullName>
    </submittedName>
</protein>
<dbReference type="GO" id="GO:0005524">
    <property type="term" value="F:ATP binding"/>
    <property type="evidence" value="ECO:0007669"/>
    <property type="project" value="UniProtKB-KW"/>
</dbReference>
<dbReference type="Gene3D" id="3.40.50.10330">
    <property type="entry name" value="Probable inorganic polyphosphate/atp-NAD kinase, domain 1"/>
    <property type="match status" value="1"/>
</dbReference>
<dbReference type="Pfam" id="PF19279">
    <property type="entry name" value="YegS_C"/>
    <property type="match status" value="1"/>
</dbReference>
<evidence type="ECO:0000256" key="6">
    <source>
        <dbReference type="ARBA" id="ARBA00022777"/>
    </source>
</evidence>
<evidence type="ECO:0000256" key="9">
    <source>
        <dbReference type="ARBA" id="ARBA00023209"/>
    </source>
</evidence>
<organism evidence="12 13">
    <name type="scientific">Litchfieldia salsa</name>
    <dbReference type="NCBI Taxonomy" id="930152"/>
    <lineage>
        <taxon>Bacteria</taxon>
        <taxon>Bacillati</taxon>
        <taxon>Bacillota</taxon>
        <taxon>Bacilli</taxon>
        <taxon>Bacillales</taxon>
        <taxon>Bacillaceae</taxon>
        <taxon>Litchfieldia</taxon>
    </lineage>
</organism>
<name>A0A1H0P819_9BACI</name>
<dbReference type="GO" id="GO:0008654">
    <property type="term" value="P:phospholipid biosynthetic process"/>
    <property type="evidence" value="ECO:0007669"/>
    <property type="project" value="UniProtKB-KW"/>
</dbReference>
<dbReference type="Proteomes" id="UP000199159">
    <property type="component" value="Unassembled WGS sequence"/>
</dbReference>
<dbReference type="Pfam" id="PF00781">
    <property type="entry name" value="DAGK_cat"/>
    <property type="match status" value="1"/>
</dbReference>
<dbReference type="PANTHER" id="PTHR12358:SF54">
    <property type="entry name" value="SPHINGOSINE KINASE RELATED PROTEIN"/>
    <property type="match status" value="1"/>
</dbReference>
<keyword evidence="10" id="KW-1208">Phospholipid metabolism</keyword>
<dbReference type="GO" id="GO:0016301">
    <property type="term" value="F:kinase activity"/>
    <property type="evidence" value="ECO:0007669"/>
    <property type="project" value="UniProtKB-KW"/>
</dbReference>
<keyword evidence="8" id="KW-0443">Lipid metabolism</keyword>
<reference evidence="13" key="1">
    <citation type="submission" date="2016-10" db="EMBL/GenBank/DDBJ databases">
        <authorList>
            <person name="Varghese N."/>
            <person name="Submissions S."/>
        </authorList>
    </citation>
    <scope>NUCLEOTIDE SEQUENCE [LARGE SCALE GENOMIC DNA]</scope>
    <source>
        <strain evidence="13">IBRC-M10078</strain>
    </source>
</reference>
<proteinExistence type="inferred from homology"/>
<dbReference type="InterPro" id="IPR016064">
    <property type="entry name" value="NAD/diacylglycerol_kinase_sf"/>
</dbReference>
<dbReference type="NCBIfam" id="TIGR00147">
    <property type="entry name" value="YegS/Rv2252/BmrU family lipid kinase"/>
    <property type="match status" value="1"/>
</dbReference>
<dbReference type="OrthoDB" id="9786026at2"/>
<evidence type="ECO:0000256" key="7">
    <source>
        <dbReference type="ARBA" id="ARBA00022840"/>
    </source>
</evidence>
<gene>
    <name evidence="12" type="ORF">SAMN05216565_101198</name>
</gene>
<dbReference type="SUPFAM" id="SSF111331">
    <property type="entry name" value="NAD kinase/diacylglycerol kinase-like"/>
    <property type="match status" value="1"/>
</dbReference>
<evidence type="ECO:0000259" key="11">
    <source>
        <dbReference type="PROSITE" id="PS50146"/>
    </source>
</evidence>
<comment type="cofactor">
    <cofactor evidence="1">
        <name>Mg(2+)</name>
        <dbReference type="ChEBI" id="CHEBI:18420"/>
    </cofactor>
</comment>
<keyword evidence="4" id="KW-0808">Transferase</keyword>
<dbReference type="InterPro" id="IPR017438">
    <property type="entry name" value="ATP-NAD_kinase_N"/>
</dbReference>
<comment type="similarity">
    <text evidence="2">Belongs to the diacylglycerol/lipid kinase family.</text>
</comment>
<keyword evidence="3" id="KW-0444">Lipid biosynthesis</keyword>